<accession>A0A0A1IV52</accession>
<gene>
    <name evidence="1" type="primary">ORF27</name>
</gene>
<name>A0A0A1IV52_9CAUD</name>
<dbReference type="Proteomes" id="UP000030226">
    <property type="component" value="Segment"/>
</dbReference>
<dbReference type="OrthoDB" id="33981at10239"/>
<dbReference type="GeneID" id="23680012"/>
<keyword evidence="2" id="KW-1185">Reference proteome</keyword>
<reference evidence="1 2" key="1">
    <citation type="journal article" date="2015" name="PLoS ONE">
        <title>Investigation of a Large Collection of Pseudomonas aeruginosa Bacteriophages Collected from a Single Environmental Source in Abidjan, Cote d'Ivoire.</title>
        <authorList>
            <person name="Essoh C."/>
            <person name="Latino L."/>
            <person name="Midoux C."/>
            <person name="Blouin Y."/>
            <person name="Loukou G."/>
            <person name="Nguetta S.P."/>
            <person name="Lathro S."/>
            <person name="Cablanmian A."/>
            <person name="Kouassi A.K."/>
            <person name="Vergnaud G."/>
            <person name="Pourcel C."/>
        </authorList>
    </citation>
    <scope>NUCLEOTIDE SEQUENCE [LARGE SCALE GENOMIC DNA]</scope>
    <source>
        <strain evidence="1">Ab18</strain>
    </source>
</reference>
<proteinExistence type="predicted"/>
<sequence>MTKKTENAYSATIVYMDGHGTVTRQVTAFAEVGPFLLHETVDDYRLEEAKSAAFSVTHAATGLGLINGVQTKKVALAFAEEAVAKAQELGLELGEPSLEALQSQPAYEAWVEWALAARAELKTRKGFLYG</sequence>
<evidence type="ECO:0000313" key="2">
    <source>
        <dbReference type="Proteomes" id="UP000030226"/>
    </source>
</evidence>
<dbReference type="EMBL" id="LN610577">
    <property type="protein sequence ID" value="CEF89666.1"/>
    <property type="molecule type" value="Genomic_DNA"/>
</dbReference>
<organism evidence="1 2">
    <name type="scientific">Pseudomonas phage vB_PaeS_PAO1_Ab18</name>
    <dbReference type="NCBI Taxonomy" id="1548905"/>
    <lineage>
        <taxon>Viruses</taxon>
        <taxon>Duplodnaviria</taxon>
        <taxon>Heunggongvirae</taxon>
        <taxon>Uroviricota</taxon>
        <taxon>Caudoviricetes</taxon>
        <taxon>Mesyanzhinovviridae</taxon>
        <taxon>Bradleyvirinae</taxon>
        <taxon>Abidjanvirus</taxon>
        <taxon>Abidjanvirus Ab18</taxon>
        <taxon>Pseudomonas virus Ab18</taxon>
    </lineage>
</organism>
<evidence type="ECO:0000313" key="1">
    <source>
        <dbReference type="EMBL" id="CEF89666.1"/>
    </source>
</evidence>
<dbReference type="RefSeq" id="YP_009125130.1">
    <property type="nucleotide sequence ID" value="NC_026594.1"/>
</dbReference>
<dbReference type="KEGG" id="vg:23680012"/>
<protein>
    <submittedName>
        <fullName evidence="1">Uncharacterized protein</fullName>
    </submittedName>
</protein>